<proteinExistence type="predicted"/>
<evidence type="ECO:0000313" key="3">
    <source>
        <dbReference type="Proteomes" id="UP000007962"/>
    </source>
</evidence>
<protein>
    <recommendedName>
        <fullName evidence="4">Mini-circle protein</fullName>
    </recommendedName>
</protein>
<dbReference type="InterPro" id="IPR007061">
    <property type="entry name" value="MST-like"/>
</dbReference>
<name>C5BYP4_BEUC1</name>
<dbReference type="Pfam" id="PF04978">
    <property type="entry name" value="MST"/>
    <property type="match status" value="1"/>
</dbReference>
<dbReference type="HOGENOM" id="CLU_097062_2_0_11"/>
<dbReference type="SUPFAM" id="SSF109854">
    <property type="entry name" value="DinB/YfiT-like putative metalloenzymes"/>
    <property type="match status" value="1"/>
</dbReference>
<sequence length="196" mass="21069">MTHEATSGAAAAGTTDDTRIHEPELTAGETETLVFGLDRTRAQFAWKTGGLDAAALRRPFPPSTMTLGGLLKHLAFIESLHAAEALTGRSPGEPWESVDWDANPGWDWESAADDSPEELYALWHGAVAGARTALAAVVADGGLDARWKFTMSGGEPPNVRRYLVDMHEEYARHVGHADLFREAIDGLVGEDPPQPA</sequence>
<gene>
    <name evidence="2" type="ordered locus">Bcav_0741</name>
</gene>
<dbReference type="RefSeq" id="WP_012725782.1">
    <property type="nucleotide sequence ID" value="NC_012669.1"/>
</dbReference>
<feature type="compositionally biased region" description="Low complexity" evidence="1">
    <location>
        <begin position="1"/>
        <end position="15"/>
    </location>
</feature>
<dbReference type="OrthoDB" id="4548523at2"/>
<dbReference type="Proteomes" id="UP000007962">
    <property type="component" value="Chromosome"/>
</dbReference>
<dbReference type="EMBL" id="CP001618">
    <property type="protein sequence ID" value="ACQ79002.1"/>
    <property type="molecule type" value="Genomic_DNA"/>
</dbReference>
<reference evidence="2 3" key="1">
    <citation type="journal article" date="2009" name="Stand. Genomic Sci.">
        <title>Complete genome sequence of Beutenbergia cavernae type strain (HKI 0122).</title>
        <authorList>
            <person name="Land M."/>
            <person name="Pukall R."/>
            <person name="Abt B."/>
            <person name="Goker M."/>
            <person name="Rohde M."/>
            <person name="Glavina Del Rio T."/>
            <person name="Tice H."/>
            <person name="Copeland A."/>
            <person name="Cheng J.F."/>
            <person name="Lucas S."/>
            <person name="Chen F."/>
            <person name="Nolan M."/>
            <person name="Bruce D."/>
            <person name="Goodwin L."/>
            <person name="Pitluck S."/>
            <person name="Ivanova N."/>
            <person name="Mavromatis K."/>
            <person name="Ovchinnikova G."/>
            <person name="Pati A."/>
            <person name="Chen A."/>
            <person name="Palaniappan K."/>
            <person name="Hauser L."/>
            <person name="Chang Y.J."/>
            <person name="Jefferies C.C."/>
            <person name="Saunders E."/>
            <person name="Brettin T."/>
            <person name="Detter J.C."/>
            <person name="Han C."/>
            <person name="Chain P."/>
            <person name="Bristow J."/>
            <person name="Eisen J.A."/>
            <person name="Markowitz V."/>
            <person name="Hugenholtz P."/>
            <person name="Kyrpides N.C."/>
            <person name="Klenk H.P."/>
            <person name="Lapidus A."/>
        </authorList>
    </citation>
    <scope>NUCLEOTIDE SEQUENCE [LARGE SCALE GENOMIC DNA]</scope>
    <source>
        <strain evidence="3">ATCC BAA-8 / DSM 12333 / NBRC 16432</strain>
    </source>
</reference>
<keyword evidence="3" id="KW-1185">Reference proteome</keyword>
<dbReference type="AlphaFoldDB" id="C5BYP4"/>
<evidence type="ECO:0008006" key="4">
    <source>
        <dbReference type="Google" id="ProtNLM"/>
    </source>
</evidence>
<dbReference type="eggNOG" id="COG2318">
    <property type="taxonomic scope" value="Bacteria"/>
</dbReference>
<organism evidence="2 3">
    <name type="scientific">Beutenbergia cavernae (strain ATCC BAA-8 / DSM 12333 / CCUG 43141 / JCM 11478 / NBRC 16432 / NCIMB 13614 / HKI 0122)</name>
    <dbReference type="NCBI Taxonomy" id="471853"/>
    <lineage>
        <taxon>Bacteria</taxon>
        <taxon>Bacillati</taxon>
        <taxon>Actinomycetota</taxon>
        <taxon>Actinomycetes</taxon>
        <taxon>Micrococcales</taxon>
        <taxon>Beutenbergiaceae</taxon>
        <taxon>Beutenbergia</taxon>
    </lineage>
</organism>
<dbReference type="STRING" id="471853.Bcav_0741"/>
<feature type="region of interest" description="Disordered" evidence="1">
    <location>
        <begin position="1"/>
        <end position="21"/>
    </location>
</feature>
<dbReference type="Gene3D" id="1.20.120.450">
    <property type="entry name" value="dinb family like domain"/>
    <property type="match status" value="1"/>
</dbReference>
<dbReference type="InterPro" id="IPR034660">
    <property type="entry name" value="DinB/YfiT-like"/>
</dbReference>
<evidence type="ECO:0000313" key="2">
    <source>
        <dbReference type="EMBL" id="ACQ79002.1"/>
    </source>
</evidence>
<dbReference type="KEGG" id="bcv:Bcav_0741"/>
<accession>C5BYP4</accession>
<evidence type="ECO:0000256" key="1">
    <source>
        <dbReference type="SAM" id="MobiDB-lite"/>
    </source>
</evidence>